<keyword evidence="1" id="KW-1133">Transmembrane helix</keyword>
<proteinExistence type="predicted"/>
<dbReference type="EMBL" id="MU826750">
    <property type="protein sequence ID" value="KAJ7375543.1"/>
    <property type="molecule type" value="Genomic_DNA"/>
</dbReference>
<gene>
    <name evidence="2" type="ORF">OS493_040520</name>
</gene>
<feature type="non-terminal residue" evidence="2">
    <location>
        <position position="83"/>
    </location>
</feature>
<evidence type="ECO:0000256" key="1">
    <source>
        <dbReference type="SAM" id="Phobius"/>
    </source>
</evidence>
<dbReference type="Proteomes" id="UP001163046">
    <property type="component" value="Unassembled WGS sequence"/>
</dbReference>
<keyword evidence="1" id="KW-0472">Membrane</keyword>
<sequence length="83" mass="9404">MDLLHVLSCTFVLQLKSLTLPAMRCEMIPLLATSASAIVVLLYEIMLNIRNEILKETKGIQLRNEASSNEYLSIRILLTYHGQ</sequence>
<accession>A0A9W9Z5C0</accession>
<keyword evidence="3" id="KW-1185">Reference proteome</keyword>
<keyword evidence="1" id="KW-0812">Transmembrane</keyword>
<protein>
    <submittedName>
        <fullName evidence="2">Uncharacterized protein</fullName>
    </submittedName>
</protein>
<evidence type="ECO:0000313" key="3">
    <source>
        <dbReference type="Proteomes" id="UP001163046"/>
    </source>
</evidence>
<evidence type="ECO:0000313" key="2">
    <source>
        <dbReference type="EMBL" id="KAJ7375543.1"/>
    </source>
</evidence>
<name>A0A9W9Z5C0_9CNID</name>
<comment type="caution">
    <text evidence="2">The sequence shown here is derived from an EMBL/GenBank/DDBJ whole genome shotgun (WGS) entry which is preliminary data.</text>
</comment>
<reference evidence="2" key="1">
    <citation type="submission" date="2023-01" db="EMBL/GenBank/DDBJ databases">
        <title>Genome assembly of the deep-sea coral Lophelia pertusa.</title>
        <authorList>
            <person name="Herrera S."/>
            <person name="Cordes E."/>
        </authorList>
    </citation>
    <scope>NUCLEOTIDE SEQUENCE</scope>
    <source>
        <strain evidence="2">USNM1676648</strain>
        <tissue evidence="2">Polyp</tissue>
    </source>
</reference>
<organism evidence="2 3">
    <name type="scientific">Desmophyllum pertusum</name>
    <dbReference type="NCBI Taxonomy" id="174260"/>
    <lineage>
        <taxon>Eukaryota</taxon>
        <taxon>Metazoa</taxon>
        <taxon>Cnidaria</taxon>
        <taxon>Anthozoa</taxon>
        <taxon>Hexacorallia</taxon>
        <taxon>Scleractinia</taxon>
        <taxon>Caryophylliina</taxon>
        <taxon>Caryophylliidae</taxon>
        <taxon>Desmophyllum</taxon>
    </lineage>
</organism>
<dbReference type="AlphaFoldDB" id="A0A9W9Z5C0"/>
<feature type="non-terminal residue" evidence="2">
    <location>
        <position position="1"/>
    </location>
</feature>
<feature type="transmembrane region" description="Helical" evidence="1">
    <location>
        <begin position="27"/>
        <end position="46"/>
    </location>
</feature>